<evidence type="ECO:0000313" key="2">
    <source>
        <dbReference type="EMBL" id="SFR05149.1"/>
    </source>
</evidence>
<dbReference type="STRING" id="871652.SAMN04515673_103313"/>
<dbReference type="EMBL" id="FOYI01000003">
    <property type="protein sequence ID" value="SFR05149.1"/>
    <property type="molecule type" value="Genomic_DNA"/>
</dbReference>
<name>A0A1I6DI95_9RHOB</name>
<feature type="region of interest" description="Disordered" evidence="1">
    <location>
        <begin position="1"/>
        <end position="42"/>
    </location>
</feature>
<proteinExistence type="predicted"/>
<dbReference type="AlphaFoldDB" id="A0A1I6DI95"/>
<organism evidence="2 3">
    <name type="scientific">Poseidonocella sedimentorum</name>
    <dbReference type="NCBI Taxonomy" id="871652"/>
    <lineage>
        <taxon>Bacteria</taxon>
        <taxon>Pseudomonadati</taxon>
        <taxon>Pseudomonadota</taxon>
        <taxon>Alphaproteobacteria</taxon>
        <taxon>Rhodobacterales</taxon>
        <taxon>Roseobacteraceae</taxon>
        <taxon>Poseidonocella</taxon>
    </lineage>
</organism>
<dbReference type="Proteomes" id="UP000199302">
    <property type="component" value="Unassembled WGS sequence"/>
</dbReference>
<evidence type="ECO:0000256" key="1">
    <source>
        <dbReference type="SAM" id="MobiDB-lite"/>
    </source>
</evidence>
<accession>A0A1I6DI95</accession>
<reference evidence="2 3" key="1">
    <citation type="submission" date="2016-10" db="EMBL/GenBank/DDBJ databases">
        <authorList>
            <person name="de Groot N.N."/>
        </authorList>
    </citation>
    <scope>NUCLEOTIDE SEQUENCE [LARGE SCALE GENOMIC DNA]</scope>
    <source>
        <strain evidence="3">KMM 9023,NRIC 0796,JCM 17311,KCTC 23692</strain>
    </source>
</reference>
<keyword evidence="3" id="KW-1185">Reference proteome</keyword>
<protein>
    <submittedName>
        <fullName evidence="2">Uncharacterized protein</fullName>
    </submittedName>
</protein>
<evidence type="ECO:0000313" key="3">
    <source>
        <dbReference type="Proteomes" id="UP000199302"/>
    </source>
</evidence>
<gene>
    <name evidence="2" type="ORF">SAMN04515673_103313</name>
</gene>
<sequence length="42" mass="4571">MTQPKRWTSEAPLGPAGKQLHMARRFPGTKAGPPSLVCQTHT</sequence>